<evidence type="ECO:0000259" key="2">
    <source>
        <dbReference type="SMART" id="SM00458"/>
    </source>
</evidence>
<feature type="domain" description="Ricin B lectin" evidence="2">
    <location>
        <begin position="53"/>
        <end position="169"/>
    </location>
</feature>
<dbReference type="Proteomes" id="UP001596065">
    <property type="component" value="Unassembled WGS sequence"/>
</dbReference>
<dbReference type="RefSeq" id="WP_344352251.1">
    <property type="nucleotide sequence ID" value="NZ_BAAASM010000057.1"/>
</dbReference>
<dbReference type="Gene3D" id="2.80.10.50">
    <property type="match status" value="2"/>
</dbReference>
<comment type="caution">
    <text evidence="3">The sequence shown here is derived from an EMBL/GenBank/DDBJ whole genome shotgun (WGS) entry which is preliminary data.</text>
</comment>
<dbReference type="InterPro" id="IPR000772">
    <property type="entry name" value="Ricin_B_lectin"/>
</dbReference>
<dbReference type="SMART" id="SM00458">
    <property type="entry name" value="RICIN"/>
    <property type="match status" value="1"/>
</dbReference>
<dbReference type="CDD" id="cd23415">
    <property type="entry name" value="beta-trefoil_Ricin_AH"/>
    <property type="match status" value="1"/>
</dbReference>
<keyword evidence="1" id="KW-0732">Signal</keyword>
<evidence type="ECO:0000256" key="1">
    <source>
        <dbReference type="SAM" id="SignalP"/>
    </source>
</evidence>
<dbReference type="PROSITE" id="PS50231">
    <property type="entry name" value="RICIN_B_LECTIN"/>
    <property type="match status" value="1"/>
</dbReference>
<evidence type="ECO:0000313" key="3">
    <source>
        <dbReference type="EMBL" id="MFC5658230.1"/>
    </source>
</evidence>
<accession>A0ABW0WJ54</accession>
<dbReference type="EMBL" id="JBHSOE010000041">
    <property type="protein sequence ID" value="MFC5658230.1"/>
    <property type="molecule type" value="Genomic_DNA"/>
</dbReference>
<name>A0ABW0WJ54_STRNO</name>
<keyword evidence="4" id="KW-1185">Reference proteome</keyword>
<proteinExistence type="predicted"/>
<reference evidence="4" key="1">
    <citation type="journal article" date="2019" name="Int. J. Syst. Evol. Microbiol.">
        <title>The Global Catalogue of Microorganisms (GCM) 10K type strain sequencing project: providing services to taxonomists for standard genome sequencing and annotation.</title>
        <authorList>
            <consortium name="The Broad Institute Genomics Platform"/>
            <consortium name="The Broad Institute Genome Sequencing Center for Infectious Disease"/>
            <person name="Wu L."/>
            <person name="Ma J."/>
        </authorList>
    </citation>
    <scope>NUCLEOTIDE SEQUENCE [LARGE SCALE GENOMIC DNA]</scope>
    <source>
        <strain evidence="4">KCTC 5701</strain>
    </source>
</reference>
<feature type="signal peptide" evidence="1">
    <location>
        <begin position="1"/>
        <end position="32"/>
    </location>
</feature>
<gene>
    <name evidence="3" type="ORF">ACFP3J_22420</name>
</gene>
<dbReference type="SUPFAM" id="SSF50370">
    <property type="entry name" value="Ricin B-like lectins"/>
    <property type="match status" value="1"/>
</dbReference>
<dbReference type="InterPro" id="IPR035992">
    <property type="entry name" value="Ricin_B-like_lectins"/>
</dbReference>
<organism evidence="3 4">
    <name type="scientific">Streptomyces nogalater</name>
    <dbReference type="NCBI Taxonomy" id="38314"/>
    <lineage>
        <taxon>Bacteria</taxon>
        <taxon>Bacillati</taxon>
        <taxon>Actinomycetota</taxon>
        <taxon>Actinomycetes</taxon>
        <taxon>Kitasatosporales</taxon>
        <taxon>Streptomycetaceae</taxon>
        <taxon>Streptomyces</taxon>
    </lineage>
</organism>
<evidence type="ECO:0000313" key="4">
    <source>
        <dbReference type="Proteomes" id="UP001596065"/>
    </source>
</evidence>
<dbReference type="Pfam" id="PF00652">
    <property type="entry name" value="Ricin_B_lectin"/>
    <property type="match status" value="1"/>
</dbReference>
<protein>
    <submittedName>
        <fullName evidence="3">RICIN domain-containing protein</fullName>
    </submittedName>
</protein>
<feature type="chain" id="PRO_5047107589" evidence="1">
    <location>
        <begin position="33"/>
        <end position="169"/>
    </location>
</feature>
<sequence>MNQRVKVLRAVLLSLATTGALLSASAAGTAAADGPGNTGTGTRVTKAVSRAADPVQTFRNVATNKCLDDSSAGVRTFDCNNLDFQKWEVHVFQDGTRRLRNIATGQCLASGGGRLTMGGCNSSREVSWWVRKGGGNVVFQNQAAGTCLDDSNAGLRLFACNSLDFQNWR</sequence>